<accession>A0ACD5T6M8</accession>
<proteinExistence type="predicted"/>
<reference evidence="1" key="1">
    <citation type="submission" date="2021-05" db="EMBL/GenBank/DDBJ databases">
        <authorList>
            <person name="Scholz U."/>
            <person name="Mascher M."/>
            <person name="Fiebig A."/>
        </authorList>
    </citation>
    <scope>NUCLEOTIDE SEQUENCE [LARGE SCALE GENOMIC DNA]</scope>
</reference>
<evidence type="ECO:0000313" key="2">
    <source>
        <dbReference type="Proteomes" id="UP001732700"/>
    </source>
</evidence>
<dbReference type="Proteomes" id="UP001732700">
    <property type="component" value="Chromosome 1A"/>
</dbReference>
<protein>
    <submittedName>
        <fullName evidence="1">Uncharacterized protein</fullName>
    </submittedName>
</protein>
<name>A0ACD5T6M8_AVESA</name>
<dbReference type="EnsemblPlants" id="AVESA.00010b.r2.1AG0001090.1">
    <property type="protein sequence ID" value="AVESA.00010b.r2.1AG0001090.1.CDS.1"/>
    <property type="gene ID" value="AVESA.00010b.r2.1AG0001090"/>
</dbReference>
<reference evidence="1" key="2">
    <citation type="submission" date="2025-09" db="UniProtKB">
        <authorList>
            <consortium name="EnsemblPlants"/>
        </authorList>
    </citation>
    <scope>IDENTIFICATION</scope>
</reference>
<organism evidence="1 2">
    <name type="scientific">Avena sativa</name>
    <name type="common">Oat</name>
    <dbReference type="NCBI Taxonomy" id="4498"/>
    <lineage>
        <taxon>Eukaryota</taxon>
        <taxon>Viridiplantae</taxon>
        <taxon>Streptophyta</taxon>
        <taxon>Embryophyta</taxon>
        <taxon>Tracheophyta</taxon>
        <taxon>Spermatophyta</taxon>
        <taxon>Magnoliopsida</taxon>
        <taxon>Liliopsida</taxon>
        <taxon>Poales</taxon>
        <taxon>Poaceae</taxon>
        <taxon>BOP clade</taxon>
        <taxon>Pooideae</taxon>
        <taxon>Poodae</taxon>
        <taxon>Poeae</taxon>
        <taxon>Poeae Chloroplast Group 1 (Aveneae type)</taxon>
        <taxon>Aveninae</taxon>
        <taxon>Avena</taxon>
    </lineage>
</organism>
<keyword evidence="2" id="KW-1185">Reference proteome</keyword>
<evidence type="ECO:0000313" key="1">
    <source>
        <dbReference type="EnsemblPlants" id="AVESA.00010b.r2.1AG0001090.1.CDS.1"/>
    </source>
</evidence>
<sequence length="113" mass="12889">MAELGGMLASAILKVVSDQIVSVIDGQITLQKKFGKDLKKMKMALESVDAVLEDAGRRSITDKSTRLWLKRLKDVMYAISDMIDQFEADTEAVSQPYAHKVRVFFKRYRPLFF</sequence>